<feature type="domain" description="Cytidyltransferase-like" evidence="2">
    <location>
        <begin position="5"/>
        <end position="150"/>
    </location>
</feature>
<feature type="compositionally biased region" description="Basic residues" evidence="1">
    <location>
        <begin position="217"/>
        <end position="240"/>
    </location>
</feature>
<dbReference type="EMBL" id="MN740666">
    <property type="protein sequence ID" value="QHS80031.1"/>
    <property type="molecule type" value="Genomic_DNA"/>
</dbReference>
<evidence type="ECO:0000313" key="3">
    <source>
        <dbReference type="EMBL" id="QHS80031.1"/>
    </source>
</evidence>
<name>A0A6C0AL27_9ZZZZ</name>
<protein>
    <recommendedName>
        <fullName evidence="2">Cytidyltransferase-like domain-containing protein</fullName>
    </recommendedName>
</protein>
<dbReference type="SUPFAM" id="SSF52374">
    <property type="entry name" value="Nucleotidylyl transferase"/>
    <property type="match status" value="1"/>
</dbReference>
<dbReference type="InterPro" id="IPR014729">
    <property type="entry name" value="Rossmann-like_a/b/a_fold"/>
</dbReference>
<dbReference type="Pfam" id="PF01467">
    <property type="entry name" value="CTP_transf_like"/>
    <property type="match status" value="1"/>
</dbReference>
<dbReference type="GO" id="GO:0003824">
    <property type="term" value="F:catalytic activity"/>
    <property type="evidence" value="ECO:0007669"/>
    <property type="project" value="InterPro"/>
</dbReference>
<proteinExistence type="predicted"/>
<organism evidence="3">
    <name type="scientific">viral metagenome</name>
    <dbReference type="NCBI Taxonomy" id="1070528"/>
    <lineage>
        <taxon>unclassified sequences</taxon>
        <taxon>metagenomes</taxon>
        <taxon>organismal metagenomes</taxon>
    </lineage>
</organism>
<dbReference type="AlphaFoldDB" id="A0A6C0AL27"/>
<dbReference type="Gene3D" id="3.40.50.620">
    <property type="entry name" value="HUPs"/>
    <property type="match status" value="1"/>
</dbReference>
<dbReference type="InterPro" id="IPR004821">
    <property type="entry name" value="Cyt_trans-like"/>
</dbReference>
<feature type="region of interest" description="Disordered" evidence="1">
    <location>
        <begin position="187"/>
        <end position="240"/>
    </location>
</feature>
<feature type="compositionally biased region" description="Acidic residues" evidence="1">
    <location>
        <begin position="200"/>
        <end position="213"/>
    </location>
</feature>
<sequence length="240" mass="26174">MAVAYTVGRFQPPTLGHVEMIDEMLTSGKKCFVFISSAVDSLLPSATKKSLLTKMLTRKGDFPSNLTLVDTKADCGGVACGGPYAGWKYLRDKRGFTDITLVIGQDRAKDFDPNTAPMWSEIKVNDRPKMMITIREKPAGAVSYSSTKARAALAASGAAGLKPFMKVPDSALTDADIAAAAQELLAKQGKWPKPKGGGEPGEDLSAFDEDDESVTGGRRKTRRRRRSNTKRILKRRYQVR</sequence>
<reference evidence="3" key="1">
    <citation type="journal article" date="2020" name="Nature">
        <title>Giant virus diversity and host interactions through global metagenomics.</title>
        <authorList>
            <person name="Schulz F."/>
            <person name="Roux S."/>
            <person name="Paez-Espino D."/>
            <person name="Jungbluth S."/>
            <person name="Walsh D.A."/>
            <person name="Denef V.J."/>
            <person name="McMahon K.D."/>
            <person name="Konstantinidis K.T."/>
            <person name="Eloe-Fadrosh E.A."/>
            <person name="Kyrpides N.C."/>
            <person name="Woyke T."/>
        </authorList>
    </citation>
    <scope>NUCLEOTIDE SEQUENCE</scope>
    <source>
        <strain evidence="3">GVMAG-S-1035375-24</strain>
    </source>
</reference>
<evidence type="ECO:0000256" key="1">
    <source>
        <dbReference type="SAM" id="MobiDB-lite"/>
    </source>
</evidence>
<evidence type="ECO:0000259" key="2">
    <source>
        <dbReference type="Pfam" id="PF01467"/>
    </source>
</evidence>
<accession>A0A6C0AL27</accession>